<keyword evidence="3 8" id="KW-0028">Amino-acid biosynthesis</keyword>
<feature type="binding site" evidence="8">
    <location>
        <position position="101"/>
    </location>
    <ligand>
        <name>shikimate</name>
        <dbReference type="ChEBI" id="CHEBI:36208"/>
    </ligand>
</feature>
<evidence type="ECO:0000256" key="7">
    <source>
        <dbReference type="ARBA" id="ARBA00049442"/>
    </source>
</evidence>
<evidence type="ECO:0000259" key="10">
    <source>
        <dbReference type="Pfam" id="PF08501"/>
    </source>
</evidence>
<feature type="binding site" evidence="8">
    <location>
        <begin position="126"/>
        <end position="130"/>
    </location>
    <ligand>
        <name>NADP(+)</name>
        <dbReference type="ChEBI" id="CHEBI:58349"/>
    </ligand>
</feature>
<evidence type="ECO:0000256" key="4">
    <source>
        <dbReference type="ARBA" id="ARBA00022857"/>
    </source>
</evidence>
<dbReference type="UniPathway" id="UPA00053">
    <property type="reaction ID" value="UER00087"/>
</dbReference>
<dbReference type="GO" id="GO:0050661">
    <property type="term" value="F:NADP binding"/>
    <property type="evidence" value="ECO:0007669"/>
    <property type="project" value="InterPro"/>
</dbReference>
<dbReference type="SUPFAM" id="SSF53223">
    <property type="entry name" value="Aminoacid dehydrogenase-like, N-terminal domain"/>
    <property type="match status" value="1"/>
</dbReference>
<dbReference type="Pfam" id="PF08501">
    <property type="entry name" value="Shikimate_dh_N"/>
    <property type="match status" value="1"/>
</dbReference>
<dbReference type="EC" id="1.1.1.25" evidence="2 8"/>
<evidence type="ECO:0000256" key="2">
    <source>
        <dbReference type="ARBA" id="ARBA00012962"/>
    </source>
</evidence>
<comment type="catalytic activity">
    <reaction evidence="7 8">
        <text>shikimate + NADP(+) = 3-dehydroshikimate + NADPH + H(+)</text>
        <dbReference type="Rhea" id="RHEA:17737"/>
        <dbReference type="ChEBI" id="CHEBI:15378"/>
        <dbReference type="ChEBI" id="CHEBI:16630"/>
        <dbReference type="ChEBI" id="CHEBI:36208"/>
        <dbReference type="ChEBI" id="CHEBI:57783"/>
        <dbReference type="ChEBI" id="CHEBI:58349"/>
        <dbReference type="EC" id="1.1.1.25"/>
    </reaction>
</comment>
<dbReference type="InterPro" id="IPR011342">
    <property type="entry name" value="Shikimate_DH"/>
</dbReference>
<dbReference type="GO" id="GO:0008652">
    <property type="term" value="P:amino acid biosynthetic process"/>
    <property type="evidence" value="ECO:0007669"/>
    <property type="project" value="UniProtKB-KW"/>
</dbReference>
<comment type="similarity">
    <text evidence="8">Belongs to the shikimate dehydrogenase family.</text>
</comment>
<dbReference type="GO" id="GO:0005829">
    <property type="term" value="C:cytosol"/>
    <property type="evidence" value="ECO:0007669"/>
    <property type="project" value="TreeGrafter"/>
</dbReference>
<comment type="caution">
    <text evidence="8">Lacks conserved residue(s) required for the propagation of feature annotation.</text>
</comment>
<accession>A0A1V3GAF9</accession>
<comment type="function">
    <text evidence="8">Involved in the biosynthesis of the chorismate, which leads to the biosynthesis of aromatic amino acids. Catalyzes the reversible NADPH linked reduction of 3-dehydroshikimate (DHSA) to yield shikimate (SA).</text>
</comment>
<dbReference type="HAMAP" id="MF_00222">
    <property type="entry name" value="Shikimate_DH_AroE"/>
    <property type="match status" value="1"/>
</dbReference>
<reference evidence="12 13" key="1">
    <citation type="submission" date="2016-11" db="EMBL/GenBank/DDBJ databases">
        <authorList>
            <person name="Jaros S."/>
            <person name="Januszkiewicz K."/>
            <person name="Wedrychowicz H."/>
        </authorList>
    </citation>
    <scope>NUCLEOTIDE SEQUENCE [LARGE SCALE GENOMIC DNA]</scope>
    <source>
        <strain evidence="12 13">Con a/3</strain>
    </source>
</reference>
<feature type="binding site" evidence="8">
    <location>
        <position position="240"/>
    </location>
    <ligand>
        <name>NADP(+)</name>
        <dbReference type="ChEBI" id="CHEBI:58349"/>
    </ligand>
</feature>
<dbReference type="InterPro" id="IPR006151">
    <property type="entry name" value="Shikm_DH/Glu-tRNA_Rdtase"/>
</dbReference>
<dbReference type="InterPro" id="IPR013708">
    <property type="entry name" value="Shikimate_DH-bd_N"/>
</dbReference>
<comment type="caution">
    <text evidence="12">The sequence shown here is derived from an EMBL/GenBank/DDBJ whole genome shotgun (WGS) entry which is preliminary data.</text>
</comment>
<keyword evidence="6 8" id="KW-0057">Aromatic amino acid biosynthesis</keyword>
<feature type="binding site" evidence="8">
    <location>
        <position position="86"/>
    </location>
    <ligand>
        <name>shikimate</name>
        <dbReference type="ChEBI" id="CHEBI:36208"/>
    </ligand>
</feature>
<dbReference type="EMBL" id="MQMF01000001">
    <property type="protein sequence ID" value="OOE13692.1"/>
    <property type="molecule type" value="Genomic_DNA"/>
</dbReference>
<dbReference type="InterPro" id="IPR041121">
    <property type="entry name" value="SDH_C"/>
</dbReference>
<feature type="binding site" evidence="8">
    <location>
        <position position="61"/>
    </location>
    <ligand>
        <name>shikimate</name>
        <dbReference type="ChEBI" id="CHEBI:36208"/>
    </ligand>
</feature>
<dbReference type="GO" id="GO:0019632">
    <property type="term" value="P:shikimate metabolic process"/>
    <property type="evidence" value="ECO:0007669"/>
    <property type="project" value="InterPro"/>
</dbReference>
<comment type="subunit">
    <text evidence="8">Homodimer.</text>
</comment>
<dbReference type="PANTHER" id="PTHR21089:SF1">
    <property type="entry name" value="BIFUNCTIONAL 3-DEHYDROQUINATE DEHYDRATASE_SHIKIMATE DEHYDROGENASE, CHLOROPLASTIC"/>
    <property type="match status" value="1"/>
</dbReference>
<dbReference type="Pfam" id="PF18317">
    <property type="entry name" value="SDH_C"/>
    <property type="match status" value="1"/>
</dbReference>
<dbReference type="RefSeq" id="WP_077359128.1">
    <property type="nucleotide sequence ID" value="NZ_MQMF01000001.1"/>
</dbReference>
<dbReference type="Proteomes" id="UP000188597">
    <property type="component" value="Unassembled WGS sequence"/>
</dbReference>
<keyword evidence="4 8" id="KW-0521">NADP</keyword>
<dbReference type="NCBIfam" id="NF001319">
    <property type="entry name" value="PRK00258.3-3"/>
    <property type="match status" value="1"/>
</dbReference>
<organism evidence="12 13">
    <name type="scientific">Fictibacillus arsenicus</name>
    <dbReference type="NCBI Taxonomy" id="255247"/>
    <lineage>
        <taxon>Bacteria</taxon>
        <taxon>Bacillati</taxon>
        <taxon>Bacillota</taxon>
        <taxon>Bacilli</taxon>
        <taxon>Bacillales</taxon>
        <taxon>Fictibacillaceae</taxon>
        <taxon>Fictibacillus</taxon>
    </lineage>
</organism>
<dbReference type="InterPro" id="IPR046346">
    <property type="entry name" value="Aminoacid_DH-like_N_sf"/>
</dbReference>
<gene>
    <name evidence="8" type="primary">aroE</name>
    <name evidence="12" type="ORF">UN64_00275</name>
</gene>
<dbReference type="OrthoDB" id="9792692at2"/>
<feature type="domain" description="SDH C-terminal" evidence="11">
    <location>
        <begin position="240"/>
        <end position="269"/>
    </location>
</feature>
<dbReference type="GO" id="GO:0004764">
    <property type="term" value="F:shikimate 3-dehydrogenase (NADP+) activity"/>
    <property type="evidence" value="ECO:0007669"/>
    <property type="project" value="UniProtKB-UniRule"/>
</dbReference>
<dbReference type="PANTHER" id="PTHR21089">
    <property type="entry name" value="SHIKIMATE DEHYDROGENASE"/>
    <property type="match status" value="1"/>
</dbReference>
<feature type="binding site" evidence="8">
    <location>
        <position position="217"/>
    </location>
    <ligand>
        <name>NADP(+)</name>
        <dbReference type="ChEBI" id="CHEBI:58349"/>
    </ligand>
</feature>
<dbReference type="AlphaFoldDB" id="A0A1V3GAF9"/>
<evidence type="ECO:0000256" key="5">
    <source>
        <dbReference type="ARBA" id="ARBA00023002"/>
    </source>
</evidence>
<dbReference type="SUPFAM" id="SSF51735">
    <property type="entry name" value="NAD(P)-binding Rossmann-fold domains"/>
    <property type="match status" value="1"/>
</dbReference>
<evidence type="ECO:0000313" key="12">
    <source>
        <dbReference type="EMBL" id="OOE13692.1"/>
    </source>
</evidence>
<keyword evidence="5 8" id="KW-0560">Oxidoreductase</keyword>
<dbReference type="Gene3D" id="3.40.50.10860">
    <property type="entry name" value="Leucine Dehydrogenase, chain A, domain 1"/>
    <property type="match status" value="1"/>
</dbReference>
<name>A0A1V3GAF9_9BACL</name>
<feature type="binding site" evidence="8">
    <location>
        <position position="219"/>
    </location>
    <ligand>
        <name>shikimate</name>
        <dbReference type="ChEBI" id="CHEBI:36208"/>
    </ligand>
</feature>
<dbReference type="InterPro" id="IPR022893">
    <property type="entry name" value="Shikimate_DH_fam"/>
</dbReference>
<dbReference type="Gene3D" id="3.40.50.720">
    <property type="entry name" value="NAD(P)-binding Rossmann-like Domain"/>
    <property type="match status" value="1"/>
</dbReference>
<feature type="active site" description="Proton acceptor" evidence="8">
    <location>
        <position position="65"/>
    </location>
</feature>
<evidence type="ECO:0000259" key="11">
    <source>
        <dbReference type="Pfam" id="PF18317"/>
    </source>
</evidence>
<feature type="binding site" evidence="8">
    <location>
        <position position="247"/>
    </location>
    <ligand>
        <name>shikimate</name>
        <dbReference type="ChEBI" id="CHEBI:36208"/>
    </ligand>
</feature>
<dbReference type="CDD" id="cd01065">
    <property type="entry name" value="NAD_bind_Shikimate_DH"/>
    <property type="match status" value="1"/>
</dbReference>
<evidence type="ECO:0000256" key="8">
    <source>
        <dbReference type="HAMAP-Rule" id="MF_00222"/>
    </source>
</evidence>
<evidence type="ECO:0000313" key="13">
    <source>
        <dbReference type="Proteomes" id="UP000188597"/>
    </source>
</evidence>
<evidence type="ECO:0000256" key="3">
    <source>
        <dbReference type="ARBA" id="ARBA00022605"/>
    </source>
</evidence>
<proteinExistence type="inferred from homology"/>
<evidence type="ECO:0000256" key="6">
    <source>
        <dbReference type="ARBA" id="ARBA00023141"/>
    </source>
</evidence>
<feature type="binding site" evidence="8">
    <location>
        <begin position="14"/>
        <end position="16"/>
    </location>
    <ligand>
        <name>shikimate</name>
        <dbReference type="ChEBI" id="CHEBI:36208"/>
    </ligand>
</feature>
<evidence type="ECO:0000259" key="9">
    <source>
        <dbReference type="Pfam" id="PF01488"/>
    </source>
</evidence>
<dbReference type="NCBIfam" id="TIGR00507">
    <property type="entry name" value="aroE"/>
    <property type="match status" value="1"/>
</dbReference>
<dbReference type="GO" id="GO:0009423">
    <property type="term" value="P:chorismate biosynthetic process"/>
    <property type="evidence" value="ECO:0007669"/>
    <property type="project" value="UniProtKB-UniRule"/>
</dbReference>
<sequence>MVKALVIGDPIEHSLSPVMHNEAFKQAGIQGSYEKKKVTSGDLPSFLQYLKESDYAGCNVTIPHKVAIIPFLDEIDPEAEKIGAVNTVVNNNGKLIGYNTDGKGFLLGLKEKISKPLREMNILLIGAGGAARSIAYALLQENPEKLFIANRSAERLDLLVKDLNKICVEPLSLKKAESELSSFDVLINTTNAGMYPNIDTEPILLTQLKNDAVVCDIVYNPLKTKWLQTAENKGAIIDNGVSMLVMQGAMAFEKWTGTFPDTNKMKEAVNDQLRR</sequence>
<evidence type="ECO:0000256" key="1">
    <source>
        <dbReference type="ARBA" id="ARBA00004871"/>
    </source>
</evidence>
<dbReference type="Pfam" id="PF01488">
    <property type="entry name" value="Shikimate_DH"/>
    <property type="match status" value="1"/>
</dbReference>
<feature type="domain" description="Quinate/shikimate 5-dehydrogenase/glutamyl-tRNA reductase" evidence="9">
    <location>
        <begin position="111"/>
        <end position="193"/>
    </location>
</feature>
<dbReference type="InterPro" id="IPR036291">
    <property type="entry name" value="NAD(P)-bd_dom_sf"/>
</dbReference>
<protein>
    <recommendedName>
        <fullName evidence="2 8">Shikimate dehydrogenase (NADP(+))</fullName>
        <shortName evidence="8">SDH</shortName>
        <ecNumber evidence="2 8">1.1.1.25</ecNumber>
    </recommendedName>
</protein>
<feature type="domain" description="Shikimate dehydrogenase substrate binding N-terminal" evidence="10">
    <location>
        <begin position="6"/>
        <end position="88"/>
    </location>
</feature>
<dbReference type="GO" id="GO:0009073">
    <property type="term" value="P:aromatic amino acid family biosynthetic process"/>
    <property type="evidence" value="ECO:0007669"/>
    <property type="project" value="UniProtKB-KW"/>
</dbReference>
<comment type="pathway">
    <text evidence="1 8">Metabolic intermediate biosynthesis; chorismate biosynthesis; chorismate from D-erythrose 4-phosphate and phosphoenolpyruvate: step 4/7.</text>
</comment>